<reference evidence="3" key="1">
    <citation type="journal article" date="2015" name="J. Biotechnol.">
        <title>Complete genome sequence of Streptomyces ambofaciens ATCC 23877, the spiramycin producer.</title>
        <authorList>
            <person name="Thibessard A."/>
            <person name="Haas D."/>
            <person name="Gerbaud C."/>
            <person name="Aigle B."/>
            <person name="Lautru S."/>
            <person name="Pernodet J.L."/>
            <person name="Leblond P."/>
        </authorList>
    </citation>
    <scope>NUCLEOTIDE SEQUENCE [LARGE SCALE GENOMIC DNA]</scope>
    <source>
        <strain evidence="3">ATCC 23877 / 3486 / DSM 40053 / JCM 4204 / NBRC 12836 / NRRL B-2516</strain>
    </source>
</reference>
<gene>
    <name evidence="2" type="ORF">SAM23877_3102</name>
</gene>
<dbReference type="KEGG" id="samb:SAM23877_3102"/>
<dbReference type="Proteomes" id="UP000061018">
    <property type="component" value="Chromosome"/>
</dbReference>
<accession>A0A0K2AT93</accession>
<name>A0A0K2AT93_STRA7</name>
<organism evidence="2 3">
    <name type="scientific">Streptomyces ambofaciens (strain ATCC 23877 / 3486 / DSM 40053 / JCM 4204 / NBRC 12836 / NRRL B-2516)</name>
    <dbReference type="NCBI Taxonomy" id="278992"/>
    <lineage>
        <taxon>Bacteria</taxon>
        <taxon>Bacillati</taxon>
        <taxon>Actinomycetota</taxon>
        <taxon>Actinomycetes</taxon>
        <taxon>Kitasatosporales</taxon>
        <taxon>Streptomycetaceae</taxon>
        <taxon>Streptomyces</taxon>
    </lineage>
</organism>
<sequence>MILRAMGAPEVYGTGARPSISGARAGPLRRLSPSSPIHERGRALKFGLLNGS</sequence>
<evidence type="ECO:0000256" key="1">
    <source>
        <dbReference type="SAM" id="MobiDB-lite"/>
    </source>
</evidence>
<evidence type="ECO:0000313" key="3">
    <source>
        <dbReference type="Proteomes" id="UP000061018"/>
    </source>
</evidence>
<protein>
    <submittedName>
        <fullName evidence="2">Uncharacterized protein</fullName>
    </submittedName>
</protein>
<dbReference type="EMBL" id="CP012382">
    <property type="protein sequence ID" value="AKZ56151.1"/>
    <property type="molecule type" value="Genomic_DNA"/>
</dbReference>
<feature type="region of interest" description="Disordered" evidence="1">
    <location>
        <begin position="14"/>
        <end position="36"/>
    </location>
</feature>
<evidence type="ECO:0000313" key="2">
    <source>
        <dbReference type="EMBL" id="AKZ56151.1"/>
    </source>
</evidence>
<proteinExistence type="predicted"/>
<dbReference type="AlphaFoldDB" id="A0A0K2AT93"/>